<dbReference type="PATRIC" id="fig|421052.3.peg.1705"/>
<evidence type="ECO:0000256" key="1">
    <source>
        <dbReference type="ARBA" id="ARBA00022729"/>
    </source>
</evidence>
<dbReference type="OrthoDB" id="6712604at2"/>
<proteinExistence type="predicted"/>
<evidence type="ECO:0000259" key="5">
    <source>
        <dbReference type="Pfam" id="PF09864"/>
    </source>
</evidence>
<dbReference type="InterPro" id="IPR018660">
    <property type="entry name" value="MliC"/>
</dbReference>
<dbReference type="Proteomes" id="UP000014568">
    <property type="component" value="Unassembled WGS sequence"/>
</dbReference>
<keyword evidence="3" id="KW-0564">Palmitate</keyword>
<evidence type="ECO:0000313" key="6">
    <source>
        <dbReference type="EMBL" id="EPF73868.1"/>
    </source>
</evidence>
<name>S3N5Y0_9GAMM</name>
<dbReference type="SUPFAM" id="SSF141488">
    <property type="entry name" value="YdhA-like"/>
    <property type="match status" value="1"/>
</dbReference>
<reference evidence="6 7" key="1">
    <citation type="submission" date="2013-06" db="EMBL/GenBank/DDBJ databases">
        <title>The Genome Sequence of Acinetobacter rudis CIP 110305.</title>
        <authorList>
            <consortium name="The Broad Institute Genome Sequencing Platform"/>
            <consortium name="The Broad Institute Genome Sequencing Center for Infectious Disease"/>
            <person name="Cerqueira G."/>
            <person name="Feldgarden M."/>
            <person name="Courvalin P."/>
            <person name="Perichon B."/>
            <person name="Grillot-Courvalin C."/>
            <person name="Clermont D."/>
            <person name="Rocha E."/>
            <person name="Yoon E.-J."/>
            <person name="Nemec A."/>
            <person name="Young S.K."/>
            <person name="Zeng Q."/>
            <person name="Gargeya S."/>
            <person name="Fitzgerald M."/>
            <person name="Abouelleil A."/>
            <person name="Alvarado L."/>
            <person name="Berlin A.M."/>
            <person name="Chapman S.B."/>
            <person name="Dewar J."/>
            <person name="Goldberg J."/>
            <person name="Griggs A."/>
            <person name="Gujja S."/>
            <person name="Hansen M."/>
            <person name="Howarth C."/>
            <person name="Imamovic A."/>
            <person name="Larimer J."/>
            <person name="McCowan C."/>
            <person name="Murphy C."/>
            <person name="Pearson M."/>
            <person name="Priest M."/>
            <person name="Roberts A."/>
            <person name="Saif S."/>
            <person name="Shea T."/>
            <person name="Sykes S."/>
            <person name="Wortman J."/>
            <person name="Nusbaum C."/>
            <person name="Birren B."/>
        </authorList>
    </citation>
    <scope>NUCLEOTIDE SEQUENCE [LARGE SCALE GENOMIC DNA]</scope>
    <source>
        <strain evidence="6 7">CIP 110305</strain>
    </source>
</reference>
<evidence type="ECO:0000256" key="2">
    <source>
        <dbReference type="ARBA" id="ARBA00023136"/>
    </source>
</evidence>
<gene>
    <name evidence="6" type="ORF">F945_01747</name>
</gene>
<dbReference type="PROSITE" id="PS51257">
    <property type="entry name" value="PROKAR_LIPOPROTEIN"/>
    <property type="match status" value="1"/>
</dbReference>
<keyword evidence="4" id="KW-0449">Lipoprotein</keyword>
<keyword evidence="7" id="KW-1185">Reference proteome</keyword>
<dbReference type="eggNOG" id="ENOG5030XWW">
    <property type="taxonomic scope" value="Bacteria"/>
</dbReference>
<dbReference type="AlphaFoldDB" id="S3N5Y0"/>
<dbReference type="HOGENOM" id="CLU_160462_0_0_6"/>
<evidence type="ECO:0000256" key="4">
    <source>
        <dbReference type="ARBA" id="ARBA00023288"/>
    </source>
</evidence>
<feature type="domain" description="C-type lysozyme inhibitor" evidence="5">
    <location>
        <begin position="51"/>
        <end position="115"/>
    </location>
</feature>
<sequence>MKKLLLISSFVAVAALVGCGSKDKAATPDTASVSAASHVGAHEITESTVKYTTEDKKEFTLTTKDNFVTATLVDNDGKSYDLKEAPAGSGMRLEGENGVSVHTKGDEGVIELAADKSFTVKEVK</sequence>
<dbReference type="Pfam" id="PF09864">
    <property type="entry name" value="MliC"/>
    <property type="match status" value="1"/>
</dbReference>
<keyword evidence="1" id="KW-0732">Signal</keyword>
<dbReference type="RefSeq" id="WP_016656154.1">
    <property type="nucleotide sequence ID" value="NZ_KE340353.1"/>
</dbReference>
<accession>S3N5Y0</accession>
<dbReference type="EMBL" id="ATGI01000022">
    <property type="protein sequence ID" value="EPF73868.1"/>
    <property type="molecule type" value="Genomic_DNA"/>
</dbReference>
<evidence type="ECO:0000313" key="7">
    <source>
        <dbReference type="Proteomes" id="UP000014568"/>
    </source>
</evidence>
<keyword evidence="2" id="KW-0472">Membrane</keyword>
<comment type="caution">
    <text evidence="6">The sequence shown here is derived from an EMBL/GenBank/DDBJ whole genome shotgun (WGS) entry which is preliminary data.</text>
</comment>
<dbReference type="Gene3D" id="2.40.128.200">
    <property type="match status" value="1"/>
</dbReference>
<protein>
    <recommendedName>
        <fullName evidence="5">C-type lysozyme inhibitor domain-containing protein</fullName>
    </recommendedName>
</protein>
<evidence type="ECO:0000256" key="3">
    <source>
        <dbReference type="ARBA" id="ARBA00023139"/>
    </source>
</evidence>
<dbReference type="InterPro" id="IPR036328">
    <property type="entry name" value="MliC_sf"/>
</dbReference>
<organism evidence="6 7">
    <name type="scientific">Acinetobacter rudis CIP 110305</name>
    <dbReference type="NCBI Taxonomy" id="421052"/>
    <lineage>
        <taxon>Bacteria</taxon>
        <taxon>Pseudomonadati</taxon>
        <taxon>Pseudomonadota</taxon>
        <taxon>Gammaproteobacteria</taxon>
        <taxon>Moraxellales</taxon>
        <taxon>Moraxellaceae</taxon>
        <taxon>Acinetobacter</taxon>
    </lineage>
</organism>